<dbReference type="EMBL" id="JAHKNI010000009">
    <property type="protein sequence ID" value="MBU3064924.1"/>
    <property type="molecule type" value="Genomic_DNA"/>
</dbReference>
<name>A0ABS6B3Q3_9NOCA</name>
<feature type="compositionally biased region" description="Basic and acidic residues" evidence="1">
    <location>
        <begin position="1"/>
        <end position="16"/>
    </location>
</feature>
<dbReference type="RefSeq" id="WP_215920574.1">
    <property type="nucleotide sequence ID" value="NZ_JAHKNI010000009.1"/>
</dbReference>
<proteinExistence type="predicted"/>
<dbReference type="Proteomes" id="UP000733379">
    <property type="component" value="Unassembled WGS sequence"/>
</dbReference>
<evidence type="ECO:0000256" key="1">
    <source>
        <dbReference type="SAM" id="MobiDB-lite"/>
    </source>
</evidence>
<feature type="region of interest" description="Disordered" evidence="1">
    <location>
        <begin position="1"/>
        <end position="75"/>
    </location>
</feature>
<feature type="compositionally biased region" description="Basic and acidic residues" evidence="1">
    <location>
        <begin position="29"/>
        <end position="39"/>
    </location>
</feature>
<sequence length="482" mass="51872">MRDTPVDDGVPDRTDDGPEPFVGFTLGDIESHAGPDLRAPDAGTDVDPASAGVFPSFAPEVSPDGGEMASSGESHTRTSEVAYAVARQLAQAAPEGWTRLDAVFSMTITDAFRRVFYTLSDDTVVEAVPAESIVILAGAQRESVAELEGEPWWRMILGLREDGEITVDYDYGEEPFPQEQLLSPQAYLNDLAVFPRARLPLWLAAYIARDGRQMRPPERAVLQVELDRVAGARATPVDEEFPPLGIVWARWATLAAVFVATGSDRGPRILPSLGWFEGTARGGSTLFLIPGGRAVLSGGVWNAPEVEAAYNGLRDMPELYRGAPYWVANQVLNSRASQGTLSFCYWWDGTGWYRGDSPSPSAFTAAVPGIWTADTVVGIVSARFGAETDPRVRSAAGTLLAAAERGEVRREHLVDVLAADSESDLDGAYYQFCLAGLTTPDVSAMSKAPAEQLVPQVITGARMGSTTDLVAELLSDRRNGDM</sequence>
<reference evidence="2 3" key="1">
    <citation type="submission" date="2021-06" db="EMBL/GenBank/DDBJ databases">
        <title>Actinomycetes sequencing.</title>
        <authorList>
            <person name="Shan Q."/>
        </authorList>
    </citation>
    <scope>NUCLEOTIDE SEQUENCE [LARGE SCALE GENOMIC DNA]</scope>
    <source>
        <strain evidence="2 3">NEAU-G5</strain>
    </source>
</reference>
<gene>
    <name evidence="2" type="ORF">KO481_25760</name>
</gene>
<evidence type="ECO:0000313" key="2">
    <source>
        <dbReference type="EMBL" id="MBU3064924.1"/>
    </source>
</evidence>
<protein>
    <submittedName>
        <fullName evidence="2">Uncharacterized protein</fullName>
    </submittedName>
</protein>
<organism evidence="2 3">
    <name type="scientific">Nocardia albiluteola</name>
    <dbReference type="NCBI Taxonomy" id="2842303"/>
    <lineage>
        <taxon>Bacteria</taxon>
        <taxon>Bacillati</taxon>
        <taxon>Actinomycetota</taxon>
        <taxon>Actinomycetes</taxon>
        <taxon>Mycobacteriales</taxon>
        <taxon>Nocardiaceae</taxon>
        <taxon>Nocardia</taxon>
    </lineage>
</organism>
<evidence type="ECO:0000313" key="3">
    <source>
        <dbReference type="Proteomes" id="UP000733379"/>
    </source>
</evidence>
<keyword evidence="3" id="KW-1185">Reference proteome</keyword>
<accession>A0ABS6B3Q3</accession>
<dbReference type="SUPFAM" id="SSF160424">
    <property type="entry name" value="BH3703-like"/>
    <property type="match status" value="1"/>
</dbReference>
<comment type="caution">
    <text evidence="2">The sequence shown here is derived from an EMBL/GenBank/DDBJ whole genome shotgun (WGS) entry which is preliminary data.</text>
</comment>
<dbReference type="InterPro" id="IPR036170">
    <property type="entry name" value="YezG-like_sf"/>
</dbReference>